<organism evidence="2 3">
    <name type="scientific">Roseimaritima ulvae</name>
    <dbReference type="NCBI Taxonomy" id="980254"/>
    <lineage>
        <taxon>Bacteria</taxon>
        <taxon>Pseudomonadati</taxon>
        <taxon>Planctomycetota</taxon>
        <taxon>Planctomycetia</taxon>
        <taxon>Pirellulales</taxon>
        <taxon>Pirellulaceae</taxon>
        <taxon>Roseimaritima</taxon>
    </lineage>
</organism>
<feature type="chain" id="PRO_5022686925" evidence="1">
    <location>
        <begin position="17"/>
        <end position="258"/>
    </location>
</feature>
<gene>
    <name evidence="2" type="ORF">UC8_39560</name>
</gene>
<dbReference type="KEGG" id="rul:UC8_39560"/>
<dbReference type="Proteomes" id="UP000325286">
    <property type="component" value="Chromosome"/>
</dbReference>
<dbReference type="Gene3D" id="2.130.10.10">
    <property type="entry name" value="YVTN repeat-like/Quinoprotein amine dehydrogenase"/>
    <property type="match status" value="1"/>
</dbReference>
<evidence type="ECO:0000256" key="1">
    <source>
        <dbReference type="SAM" id="SignalP"/>
    </source>
</evidence>
<dbReference type="InterPro" id="IPR015943">
    <property type="entry name" value="WD40/YVTN_repeat-like_dom_sf"/>
</dbReference>
<keyword evidence="3" id="KW-1185">Reference proteome</keyword>
<dbReference type="AlphaFoldDB" id="A0A5B9QS96"/>
<dbReference type="EMBL" id="CP042914">
    <property type="protein sequence ID" value="QEG41928.1"/>
    <property type="molecule type" value="Genomic_DNA"/>
</dbReference>
<dbReference type="OrthoDB" id="5290752at2"/>
<reference evidence="2 3" key="1">
    <citation type="submission" date="2019-08" db="EMBL/GenBank/DDBJ databases">
        <title>Deep-cultivation of Planctomycetes and their phenomic and genomic characterization uncovers novel biology.</title>
        <authorList>
            <person name="Wiegand S."/>
            <person name="Jogler M."/>
            <person name="Boedeker C."/>
            <person name="Pinto D."/>
            <person name="Vollmers J."/>
            <person name="Rivas-Marin E."/>
            <person name="Kohn T."/>
            <person name="Peeters S.H."/>
            <person name="Heuer A."/>
            <person name="Rast P."/>
            <person name="Oberbeckmann S."/>
            <person name="Bunk B."/>
            <person name="Jeske O."/>
            <person name="Meyerdierks A."/>
            <person name="Storesund J.E."/>
            <person name="Kallscheuer N."/>
            <person name="Luecker S."/>
            <person name="Lage O.M."/>
            <person name="Pohl T."/>
            <person name="Merkel B.J."/>
            <person name="Hornburger P."/>
            <person name="Mueller R.-W."/>
            <person name="Bruemmer F."/>
            <person name="Labrenz M."/>
            <person name="Spormann A.M."/>
            <person name="Op den Camp H."/>
            <person name="Overmann J."/>
            <person name="Amann R."/>
            <person name="Jetten M.S.M."/>
            <person name="Mascher T."/>
            <person name="Medema M.H."/>
            <person name="Devos D.P."/>
            <person name="Kaster A.-K."/>
            <person name="Ovreas L."/>
            <person name="Rohde M."/>
            <person name="Galperin M.Y."/>
            <person name="Jogler C."/>
        </authorList>
    </citation>
    <scope>NUCLEOTIDE SEQUENCE [LARGE SCALE GENOMIC DNA]</scope>
    <source>
        <strain evidence="2 3">UC8</strain>
    </source>
</reference>
<keyword evidence="1" id="KW-0732">Signal</keyword>
<sequence length="258" mass="27681" precursor="true">MTLFSILLLATLPVSADAWPAFLGARAPPLAADALPLQWSPTESVAWQATLPGHGQSSPVIWGGRVFTTSVDGPNGEGRFLIGASPGRNGENAGSAADSNCLLEVTRDGQSWTAERKWVAQGAMPSWASPIVHRGLAYWINRAGVVFCFDALTGEKLFAKRIAQPCWATPIAAGDRIYFFGQQGTVTVLAASREFEVLAENQSWSDEILPAEPPLAEEESEQRRRAAAMFARPTLYGAAVAKGTIVMRVGNCLIAVRR</sequence>
<name>A0A5B9QS96_9BACT</name>
<evidence type="ECO:0000313" key="2">
    <source>
        <dbReference type="EMBL" id="QEG41928.1"/>
    </source>
</evidence>
<protein>
    <submittedName>
        <fullName evidence="2">Uncharacterized protein</fullName>
    </submittedName>
</protein>
<dbReference type="PANTHER" id="PTHR34512">
    <property type="entry name" value="CELL SURFACE PROTEIN"/>
    <property type="match status" value="1"/>
</dbReference>
<evidence type="ECO:0000313" key="3">
    <source>
        <dbReference type="Proteomes" id="UP000325286"/>
    </source>
</evidence>
<dbReference type="InterPro" id="IPR011047">
    <property type="entry name" value="Quinoprotein_ADH-like_sf"/>
</dbReference>
<dbReference type="SUPFAM" id="SSF50998">
    <property type="entry name" value="Quinoprotein alcohol dehydrogenase-like"/>
    <property type="match status" value="1"/>
</dbReference>
<proteinExistence type="predicted"/>
<dbReference type="RefSeq" id="WP_068137196.1">
    <property type="nucleotide sequence ID" value="NZ_CP042914.1"/>
</dbReference>
<dbReference type="PANTHER" id="PTHR34512:SF30">
    <property type="entry name" value="OUTER MEMBRANE PROTEIN ASSEMBLY FACTOR BAMB"/>
    <property type="match status" value="1"/>
</dbReference>
<accession>A0A5B9QS96</accession>
<feature type="signal peptide" evidence="1">
    <location>
        <begin position="1"/>
        <end position="16"/>
    </location>
</feature>